<dbReference type="OrthoDB" id="9837200at2"/>
<evidence type="ECO:0000313" key="3">
    <source>
        <dbReference type="Proteomes" id="UP000192343"/>
    </source>
</evidence>
<dbReference type="EMBL" id="MWQY01000023">
    <property type="protein sequence ID" value="ORC31870.1"/>
    <property type="molecule type" value="Genomic_DNA"/>
</dbReference>
<dbReference type="AlphaFoldDB" id="A0A1Y1RUA6"/>
<gene>
    <name evidence="2" type="ORF">B4O97_16540</name>
</gene>
<reference evidence="2 3" key="1">
    <citation type="submission" date="2017-03" db="EMBL/GenBank/DDBJ databases">
        <title>Draft Genome sequence of Marispirochaeta sp. strain JC444.</title>
        <authorList>
            <person name="Shivani Y."/>
            <person name="Subhash Y."/>
            <person name="Sasikala C."/>
            <person name="Ramana C."/>
        </authorList>
    </citation>
    <scope>NUCLEOTIDE SEQUENCE [LARGE SCALE GENOMIC DNA]</scope>
    <source>
        <strain evidence="2 3">JC444</strain>
    </source>
</reference>
<keyword evidence="3" id="KW-1185">Reference proteome</keyword>
<feature type="region of interest" description="Disordered" evidence="1">
    <location>
        <begin position="157"/>
        <end position="176"/>
    </location>
</feature>
<name>A0A1Y1RUA6_9SPIO</name>
<accession>A0A1Y1RUA6</accession>
<sequence length="325" mass="36667">MISPVRGTLSFSGGGPGPIFRSGRLLTVIVRQSGTRGLIIEADGKRFRVSSNIPLQKGDVFVSRVENGPRGIFLKILESPGDYSSTDVHRLSELMRQEPELVRALIRSGLSLNDENIKRYRRFVSEKKGREREEYARYLTLLDEKNMLPLLEPETPDFLKDKEEQDTPESKDTWRDVSVDPTGIRGILLRKSSSVTETALFNHKKSGKKDHWMKIPMRLKIGEKVLSGELRLRIGLSERVLLDGILKLVDESANPGESWVFGISDTPERSFYLIEHPPVDKEKLAGFIQKVRKLGFPYVDTLSRGDFDGFSISDTKIPRGVDAQA</sequence>
<dbReference type="RefSeq" id="WP_083052559.1">
    <property type="nucleotide sequence ID" value="NZ_MWQY01000023.1"/>
</dbReference>
<protein>
    <submittedName>
        <fullName evidence="2">Uncharacterized protein</fullName>
    </submittedName>
</protein>
<evidence type="ECO:0000256" key="1">
    <source>
        <dbReference type="SAM" id="MobiDB-lite"/>
    </source>
</evidence>
<proteinExistence type="predicted"/>
<comment type="caution">
    <text evidence="2">The sequence shown here is derived from an EMBL/GenBank/DDBJ whole genome shotgun (WGS) entry which is preliminary data.</text>
</comment>
<dbReference type="STRING" id="1963862.B4O97_16540"/>
<organism evidence="2 3">
    <name type="scientific">Marispirochaeta aestuarii</name>
    <dbReference type="NCBI Taxonomy" id="1963862"/>
    <lineage>
        <taxon>Bacteria</taxon>
        <taxon>Pseudomonadati</taxon>
        <taxon>Spirochaetota</taxon>
        <taxon>Spirochaetia</taxon>
        <taxon>Spirochaetales</taxon>
        <taxon>Spirochaetaceae</taxon>
        <taxon>Marispirochaeta</taxon>
    </lineage>
</organism>
<dbReference type="Proteomes" id="UP000192343">
    <property type="component" value="Unassembled WGS sequence"/>
</dbReference>
<evidence type="ECO:0000313" key="2">
    <source>
        <dbReference type="EMBL" id="ORC31870.1"/>
    </source>
</evidence>